<sequence length="432" mass="48045">MAESTGKVLEGVFAIKKPASLSSAQVLRDLQQAFKDSRTFASLRAQENRNRDNHRSKRRRIDKDNVFKMGHGGTLDPMATGVLIVGIGRGTKHLQGFLDCTKVYRTVVLFGKSTDTYDIAGKVVASAETGQINQQLVRQKIDDQFRGNIQQVPPIYSALKINGMKAYEYARSGKELPKELAARSVTISEIKLEKWYDSGAHNYRWPAEEAPQEEKALFQKLIKSADDTEDAGSKAVIPPKSISLDDEGSFAPVSEAPELSRSPKSPVRVNTLSKDETAALHTHAISGLSEEPADAPAARVELTVSSGFYVRSFAHDLGLACSSYGTMAELARTRQGDYTTEEAASEDLISAIDYAEIRQSEEVWGPKITKVLENWMEKNLAPKAIEDQRQSFDRRNYQSNQGHKTRGQGGYRREKSPDNDFRKRRNSSSPER</sequence>
<name>A0ACC3AJF7_9EURO</name>
<dbReference type="EMBL" id="JAPDRQ010000007">
    <property type="protein sequence ID" value="KAJ9663693.1"/>
    <property type="molecule type" value="Genomic_DNA"/>
</dbReference>
<accession>A0ACC3AJF7</accession>
<comment type="caution">
    <text evidence="1">The sequence shown here is derived from an EMBL/GenBank/DDBJ whole genome shotgun (WGS) entry which is preliminary data.</text>
</comment>
<proteinExistence type="predicted"/>
<dbReference type="EC" id="5.4.99.25" evidence="1"/>
<protein>
    <submittedName>
        <fullName evidence="1">Pseudouridine synthase pus4</fullName>
        <ecNumber evidence="1">5.4.99.25</ecNumber>
    </submittedName>
</protein>
<evidence type="ECO:0000313" key="1">
    <source>
        <dbReference type="EMBL" id="KAJ9663693.1"/>
    </source>
</evidence>
<dbReference type="Proteomes" id="UP001172386">
    <property type="component" value="Unassembled WGS sequence"/>
</dbReference>
<keyword evidence="1" id="KW-0413">Isomerase</keyword>
<evidence type="ECO:0000313" key="2">
    <source>
        <dbReference type="Proteomes" id="UP001172386"/>
    </source>
</evidence>
<keyword evidence="2" id="KW-1185">Reference proteome</keyword>
<organism evidence="1 2">
    <name type="scientific">Neophaeococcomyces mojaviensis</name>
    <dbReference type="NCBI Taxonomy" id="3383035"/>
    <lineage>
        <taxon>Eukaryota</taxon>
        <taxon>Fungi</taxon>
        <taxon>Dikarya</taxon>
        <taxon>Ascomycota</taxon>
        <taxon>Pezizomycotina</taxon>
        <taxon>Eurotiomycetes</taxon>
        <taxon>Chaetothyriomycetidae</taxon>
        <taxon>Chaetothyriales</taxon>
        <taxon>Chaetothyriales incertae sedis</taxon>
        <taxon>Neophaeococcomyces</taxon>
    </lineage>
</organism>
<reference evidence="1" key="1">
    <citation type="submission" date="2022-10" db="EMBL/GenBank/DDBJ databases">
        <title>Culturing micro-colonial fungi from biological soil crusts in the Mojave desert and describing Neophaeococcomyces mojavensis, and introducing the new genera and species Taxawa tesnikishii.</title>
        <authorList>
            <person name="Kurbessoian T."/>
            <person name="Stajich J.E."/>
        </authorList>
    </citation>
    <scope>NUCLEOTIDE SEQUENCE</scope>
    <source>
        <strain evidence="1">JES_112</strain>
    </source>
</reference>
<gene>
    <name evidence="1" type="primary">PUS4</name>
    <name evidence="1" type="ORF">H2198_000705</name>
</gene>